<feature type="chain" id="PRO_5039649534" evidence="1">
    <location>
        <begin position="22"/>
        <end position="174"/>
    </location>
</feature>
<dbReference type="KEGG" id="plyc:GXP70_15490"/>
<keyword evidence="4" id="KW-1185">Reference proteome</keyword>
<dbReference type="InterPro" id="IPR012854">
    <property type="entry name" value="Cu_amine_oxidase-like_N"/>
</dbReference>
<dbReference type="Gene3D" id="3.30.457.10">
    <property type="entry name" value="Copper amine oxidase-like, N-terminal domain"/>
    <property type="match status" value="2"/>
</dbReference>
<dbReference type="Proteomes" id="UP000476064">
    <property type="component" value="Chromosome"/>
</dbReference>
<organism evidence="3 4">
    <name type="scientific">Paenibacillus lycopersici</name>
    <dbReference type="NCBI Taxonomy" id="2704462"/>
    <lineage>
        <taxon>Bacteria</taxon>
        <taxon>Bacillati</taxon>
        <taxon>Bacillota</taxon>
        <taxon>Bacilli</taxon>
        <taxon>Bacillales</taxon>
        <taxon>Paenibacillaceae</taxon>
        <taxon>Paenibacillus</taxon>
    </lineage>
</organism>
<reference evidence="3 4" key="1">
    <citation type="submission" date="2020-01" db="EMBL/GenBank/DDBJ databases">
        <title>Paenibacillus sp. nov., isolated from tomato rhizosphere.</title>
        <authorList>
            <person name="Weon H.-Y."/>
            <person name="Lee S.A."/>
        </authorList>
    </citation>
    <scope>NUCLEOTIDE SEQUENCE [LARGE SCALE GENOMIC DNA]</scope>
    <source>
        <strain evidence="3 4">12200R-189</strain>
    </source>
</reference>
<gene>
    <name evidence="3" type="ORF">GXP70_15490</name>
</gene>
<protein>
    <submittedName>
        <fullName evidence="3">Copper amine oxidase N-terminal domain-containing protein</fullName>
    </submittedName>
</protein>
<accession>A0A6C0G0F6</accession>
<evidence type="ECO:0000259" key="2">
    <source>
        <dbReference type="Pfam" id="PF07833"/>
    </source>
</evidence>
<dbReference type="Pfam" id="PF07833">
    <property type="entry name" value="Cu_amine_oxidN1"/>
    <property type="match status" value="1"/>
</dbReference>
<dbReference type="SUPFAM" id="SSF55383">
    <property type="entry name" value="Copper amine oxidase, domain N"/>
    <property type="match status" value="1"/>
</dbReference>
<dbReference type="AlphaFoldDB" id="A0A6C0G0F6"/>
<evidence type="ECO:0000256" key="1">
    <source>
        <dbReference type="SAM" id="SignalP"/>
    </source>
</evidence>
<evidence type="ECO:0000313" key="3">
    <source>
        <dbReference type="EMBL" id="QHT61221.1"/>
    </source>
</evidence>
<keyword evidence="1" id="KW-0732">Signal</keyword>
<proteinExistence type="predicted"/>
<dbReference type="InterPro" id="IPR036582">
    <property type="entry name" value="Mao_N_sf"/>
</dbReference>
<sequence>MKTNKLILPLLGLTLMLPALANADALPNEPTAPTVTSADVPAAPMSVYTVKMKVNDPMLDNNGRMVKMDTNPMLWKGMVYVPVRALAEGVGAKVAWTEATGETVIWAGSYVMKFWVGRDAMEINDARISIGSKVMLNEDGRVMVPLRFIADQLGWQLDYSTLDWSITLTKMVQP</sequence>
<dbReference type="EMBL" id="CP048209">
    <property type="protein sequence ID" value="QHT61221.1"/>
    <property type="molecule type" value="Genomic_DNA"/>
</dbReference>
<name>A0A6C0G0F6_9BACL</name>
<feature type="domain" description="Copper amine oxidase-like N-terminal" evidence="2">
    <location>
        <begin position="62"/>
        <end position="166"/>
    </location>
</feature>
<evidence type="ECO:0000313" key="4">
    <source>
        <dbReference type="Proteomes" id="UP000476064"/>
    </source>
</evidence>
<feature type="signal peptide" evidence="1">
    <location>
        <begin position="1"/>
        <end position="21"/>
    </location>
</feature>
<dbReference type="RefSeq" id="WP_162357660.1">
    <property type="nucleotide sequence ID" value="NZ_CP048209.1"/>
</dbReference>